<dbReference type="InterPro" id="IPR011045">
    <property type="entry name" value="N2O_reductase_N"/>
</dbReference>
<dbReference type="NCBIfam" id="TIGR02276">
    <property type="entry name" value="beta_rpt_yvtn"/>
    <property type="match status" value="1"/>
</dbReference>
<proteinExistence type="predicted"/>
<organism evidence="2 3">
    <name type="scientific">Tsuneonella suprasediminis</name>
    <dbReference type="NCBI Taxonomy" id="2306996"/>
    <lineage>
        <taxon>Bacteria</taxon>
        <taxon>Pseudomonadati</taxon>
        <taxon>Pseudomonadota</taxon>
        <taxon>Alphaproteobacteria</taxon>
        <taxon>Sphingomonadales</taxon>
        <taxon>Erythrobacteraceae</taxon>
        <taxon>Tsuneonella</taxon>
    </lineage>
</organism>
<evidence type="ECO:0000313" key="3">
    <source>
        <dbReference type="Proteomes" id="UP000284322"/>
    </source>
</evidence>
<dbReference type="Gene3D" id="2.130.10.10">
    <property type="entry name" value="YVTN repeat-like/Quinoprotein amine dehydrogenase"/>
    <property type="match status" value="2"/>
</dbReference>
<sequence>MIGTASLLASSANAQDRPQIPWGESEAQTGADRLYTADQFSNTVTVIDPVEGKTLGIIKLGELQPANFGALYKGQLLVHGLGFSPDGKTLAVVSVGSNSVTFIDTATNTVKHTTYLGRSPHEAFYTRDGKEVWVTVRGESHIAVLDAKTFEVKKRIDTPEGPGMQIFSIDGKYGFVCSSFTPELVVYDVASHKEVARLEQPSPFCPNLAASPDGKQLWYTLKDIGKVAVINAKPPFDTIKVIDTGAISNHVNFANTDRGLMAYVTIGGLNQVKVFRTDDFRQIATIPVGRLPHGVWPSGDGRRVYVGLENDNRVDVIDTASQRVVGSWPTGHAPQAIAYVPGAVSGNGKANLMPLGDAGNLTRLNLTGTGMTSIALFDQGLVQILEAGVAGLKPGQEYQLILASHPDGTGEVEAIAKFKANPAGGAIVNTTGPIRQIVRGNETATRRYLAIREMADGQPGTVVQTQQD</sequence>
<dbReference type="InterPro" id="IPR051200">
    <property type="entry name" value="Host-pathogen_enzymatic-act"/>
</dbReference>
<evidence type="ECO:0000313" key="2">
    <source>
        <dbReference type="EMBL" id="RJX69053.1"/>
    </source>
</evidence>
<evidence type="ECO:0000256" key="1">
    <source>
        <dbReference type="SAM" id="MobiDB-lite"/>
    </source>
</evidence>
<feature type="compositionally biased region" description="Polar residues" evidence="1">
    <location>
        <begin position="7"/>
        <end position="16"/>
    </location>
</feature>
<evidence type="ECO:0008006" key="4">
    <source>
        <dbReference type="Google" id="ProtNLM"/>
    </source>
</evidence>
<comment type="caution">
    <text evidence="2">The sequence shown here is derived from an EMBL/GenBank/DDBJ whole genome shotgun (WGS) entry which is preliminary data.</text>
</comment>
<dbReference type="PANTHER" id="PTHR47197:SF3">
    <property type="entry name" value="DIHYDRO-HEME D1 DEHYDROGENASE"/>
    <property type="match status" value="1"/>
</dbReference>
<dbReference type="EMBL" id="RAHJ01000014">
    <property type="protein sequence ID" value="RJX69053.1"/>
    <property type="molecule type" value="Genomic_DNA"/>
</dbReference>
<reference evidence="2 3" key="1">
    <citation type="submission" date="2018-09" db="EMBL/GenBank/DDBJ databases">
        <title>Altererythrobacter sp.Ery1 and Ery12, the genome sequencing of novel strains in genus Alterythrobacter.</title>
        <authorList>
            <person name="Cheng H."/>
            <person name="Wu Y.-H."/>
            <person name="Fang C."/>
            <person name="Xu X.-W."/>
        </authorList>
    </citation>
    <scope>NUCLEOTIDE SEQUENCE [LARGE SCALE GENOMIC DNA]</scope>
    <source>
        <strain evidence="2 3">Ery12</strain>
    </source>
</reference>
<dbReference type="SUPFAM" id="SSF50974">
    <property type="entry name" value="Nitrous oxide reductase, N-terminal domain"/>
    <property type="match status" value="1"/>
</dbReference>
<feature type="region of interest" description="Disordered" evidence="1">
    <location>
        <begin position="1"/>
        <end position="23"/>
    </location>
</feature>
<dbReference type="Proteomes" id="UP000284322">
    <property type="component" value="Unassembled WGS sequence"/>
</dbReference>
<protein>
    <recommendedName>
        <fullName evidence="4">YncE family protein</fullName>
    </recommendedName>
</protein>
<dbReference type="InterPro" id="IPR011964">
    <property type="entry name" value="YVTN_b-propeller_repeat"/>
</dbReference>
<accession>A0A419R3D9</accession>
<gene>
    <name evidence="2" type="ORF">D6858_03880</name>
</gene>
<dbReference type="PANTHER" id="PTHR47197">
    <property type="entry name" value="PROTEIN NIRF"/>
    <property type="match status" value="1"/>
</dbReference>
<name>A0A419R3D9_9SPHN</name>
<dbReference type="InterPro" id="IPR015943">
    <property type="entry name" value="WD40/YVTN_repeat-like_dom_sf"/>
</dbReference>
<dbReference type="AlphaFoldDB" id="A0A419R3D9"/>
<dbReference type="OrthoDB" id="2633250at2"/>
<keyword evidence="3" id="KW-1185">Reference proteome</keyword>